<evidence type="ECO:0000256" key="1">
    <source>
        <dbReference type="SAM" id="MobiDB-lite"/>
    </source>
</evidence>
<dbReference type="Proteomes" id="UP000499080">
    <property type="component" value="Unassembled WGS sequence"/>
</dbReference>
<reference evidence="2 3" key="1">
    <citation type="journal article" date="2019" name="Sci. Rep.">
        <title>Orb-weaving spider Araneus ventricosus genome elucidates the spidroin gene catalogue.</title>
        <authorList>
            <person name="Kono N."/>
            <person name="Nakamura H."/>
            <person name="Ohtoshi R."/>
            <person name="Moran D.A.P."/>
            <person name="Shinohara A."/>
            <person name="Yoshida Y."/>
            <person name="Fujiwara M."/>
            <person name="Mori M."/>
            <person name="Tomita M."/>
            <person name="Arakawa K."/>
        </authorList>
    </citation>
    <scope>NUCLEOTIDE SEQUENCE [LARGE SCALE GENOMIC DNA]</scope>
</reference>
<feature type="region of interest" description="Disordered" evidence="1">
    <location>
        <begin position="1"/>
        <end position="102"/>
    </location>
</feature>
<accession>A0A4Y2FQ92</accession>
<comment type="caution">
    <text evidence="2">The sequence shown here is derived from an EMBL/GenBank/DDBJ whole genome shotgun (WGS) entry which is preliminary data.</text>
</comment>
<dbReference type="EMBL" id="BGPR01000975">
    <property type="protein sequence ID" value="GBM41834.1"/>
    <property type="molecule type" value="Genomic_DNA"/>
</dbReference>
<proteinExistence type="predicted"/>
<organism evidence="2 3">
    <name type="scientific">Araneus ventricosus</name>
    <name type="common">Orbweaver spider</name>
    <name type="synonym">Epeira ventricosa</name>
    <dbReference type="NCBI Taxonomy" id="182803"/>
    <lineage>
        <taxon>Eukaryota</taxon>
        <taxon>Metazoa</taxon>
        <taxon>Ecdysozoa</taxon>
        <taxon>Arthropoda</taxon>
        <taxon>Chelicerata</taxon>
        <taxon>Arachnida</taxon>
        <taxon>Araneae</taxon>
        <taxon>Araneomorphae</taxon>
        <taxon>Entelegynae</taxon>
        <taxon>Araneoidea</taxon>
        <taxon>Araneidae</taxon>
        <taxon>Araneus</taxon>
    </lineage>
</organism>
<name>A0A4Y2FQ92_ARAVE</name>
<keyword evidence="3" id="KW-1185">Reference proteome</keyword>
<protein>
    <submittedName>
        <fullName evidence="2">Uncharacterized protein</fullName>
    </submittedName>
</protein>
<evidence type="ECO:0000313" key="2">
    <source>
        <dbReference type="EMBL" id="GBM41834.1"/>
    </source>
</evidence>
<sequence length="119" mass="12661">MPAHIPAVFPRNLGTGDRGEARGRSNAARCYRPPSRCRPHCPRPLTRGRPPPTGTGGTGSSRRPPPARGPTRRRSGPSGFTSARGGTGTSSTGTDTLQTVQVRTRWPGVFEKEMIVVCA</sequence>
<dbReference type="AlphaFoldDB" id="A0A4Y2FQ92"/>
<evidence type="ECO:0000313" key="3">
    <source>
        <dbReference type="Proteomes" id="UP000499080"/>
    </source>
</evidence>
<gene>
    <name evidence="2" type="ORF">AVEN_141142_1</name>
</gene>
<feature type="compositionally biased region" description="Low complexity" evidence="1">
    <location>
        <begin position="76"/>
        <end position="99"/>
    </location>
</feature>